<dbReference type="STRING" id="483547.GSUB_13460"/>
<reference evidence="7 8" key="1">
    <citation type="journal article" date="2015" name="Genome Announc.">
        <title>Genomes of Geoalkalibacter ferrihydriticus Z-0531T and Geoalkalibacter subterraneus Red1T, Two Haloalkaliphilic Metal-Reducing Deltaproteobacteria.</title>
        <authorList>
            <person name="Badalamenti J.P."/>
            <person name="Krajmalnik-Brown R."/>
            <person name="Torres C.I."/>
            <person name="Bond D.R."/>
        </authorList>
    </citation>
    <scope>NUCLEOTIDE SEQUENCE [LARGE SCALE GENOMIC DNA]</scope>
    <source>
        <strain evidence="7 8">Red1</strain>
    </source>
</reference>
<evidence type="ECO:0000313" key="7">
    <source>
        <dbReference type="EMBL" id="AJF07367.1"/>
    </source>
</evidence>
<dbReference type="PRINTS" id="PR00337">
    <property type="entry name" value="LEUILEVALBP"/>
</dbReference>
<keyword evidence="2" id="KW-0813">Transport</keyword>
<feature type="domain" description="Leucine-binding protein" evidence="6">
    <location>
        <begin position="22"/>
        <end position="375"/>
    </location>
</feature>
<keyword evidence="8" id="KW-1185">Reference proteome</keyword>
<sequence>MKKVLFSLALFCFALPSSAAEPIKIGAFFDLSGPAAFIGTPTKLVAEMVVEKINQEGGIDGRSLELIINDTEGDPAKAANIAKKFLYKDQVAAIIGPTRTGTGMSVKPIVEKAGIPTFMTVGGDPVIMGGKFGPFTSVFKSPQRSSIAVKRLFIHLQDKGLTRIGLLSASDSFGKDGARWMEELAPQYGIEIVAHESFGPKDTDMTAQLTNLKRAQPQALVCWTIGPAGAIVAKNRVQLGIDLPLFQCHGLPDPKYIELAGTAAEGNRMPSTKLMVANELPDSDPQKKVIEEFLRLYQEKGFDRQFPINTHSGYAWDAIMIVAEAMKKAGTKPQALRAAIENTRNHVGVSGIYNLSPDDHNGLDVDSMVIVEVKKAEFTLAD</sequence>
<dbReference type="InterPro" id="IPR028082">
    <property type="entry name" value="Peripla_BP_I"/>
</dbReference>
<keyword evidence="4" id="KW-0029">Amino-acid transport</keyword>
<protein>
    <submittedName>
        <fullName evidence="7">ABC transporter substrate-binding protein</fullName>
    </submittedName>
</protein>
<proteinExistence type="inferred from homology"/>
<dbReference type="PANTHER" id="PTHR30483">
    <property type="entry name" value="LEUCINE-SPECIFIC-BINDING PROTEIN"/>
    <property type="match status" value="1"/>
</dbReference>
<comment type="similarity">
    <text evidence="1">Belongs to the leucine-binding protein family.</text>
</comment>
<dbReference type="InterPro" id="IPR000709">
    <property type="entry name" value="Leu_Ile_Val-bd"/>
</dbReference>
<accession>A0A0B5FGR5</accession>
<name>A0A0B5FGR5_9BACT</name>
<dbReference type="CDD" id="cd06333">
    <property type="entry name" value="PBP1_ABC_RPA1789-like"/>
    <property type="match status" value="1"/>
</dbReference>
<evidence type="ECO:0000256" key="1">
    <source>
        <dbReference type="ARBA" id="ARBA00010062"/>
    </source>
</evidence>
<dbReference type="GO" id="GO:0006865">
    <property type="term" value="P:amino acid transport"/>
    <property type="evidence" value="ECO:0007669"/>
    <property type="project" value="UniProtKB-KW"/>
</dbReference>
<dbReference type="OrthoDB" id="9791590at2"/>
<evidence type="ECO:0000313" key="8">
    <source>
        <dbReference type="Proteomes" id="UP000035036"/>
    </source>
</evidence>
<evidence type="ECO:0000259" key="6">
    <source>
        <dbReference type="Pfam" id="PF13458"/>
    </source>
</evidence>
<dbReference type="Proteomes" id="UP000035036">
    <property type="component" value="Chromosome"/>
</dbReference>
<evidence type="ECO:0000256" key="2">
    <source>
        <dbReference type="ARBA" id="ARBA00022448"/>
    </source>
</evidence>
<dbReference type="HOGENOM" id="CLU_027128_0_1_7"/>
<evidence type="ECO:0000256" key="5">
    <source>
        <dbReference type="SAM" id="SignalP"/>
    </source>
</evidence>
<dbReference type="EMBL" id="CP010311">
    <property type="protein sequence ID" value="AJF07367.1"/>
    <property type="molecule type" value="Genomic_DNA"/>
</dbReference>
<dbReference type="PANTHER" id="PTHR30483:SF38">
    <property type="entry name" value="BLR7848 PROTEIN"/>
    <property type="match status" value="1"/>
</dbReference>
<evidence type="ECO:0000256" key="4">
    <source>
        <dbReference type="ARBA" id="ARBA00022970"/>
    </source>
</evidence>
<feature type="chain" id="PRO_5002115439" evidence="5">
    <location>
        <begin position="20"/>
        <end position="382"/>
    </location>
</feature>
<evidence type="ECO:0000256" key="3">
    <source>
        <dbReference type="ARBA" id="ARBA00022729"/>
    </source>
</evidence>
<dbReference type="InterPro" id="IPR028081">
    <property type="entry name" value="Leu-bd"/>
</dbReference>
<dbReference type="AlphaFoldDB" id="A0A0B5FGR5"/>
<dbReference type="InterPro" id="IPR051010">
    <property type="entry name" value="BCAA_transport"/>
</dbReference>
<keyword evidence="3 5" id="KW-0732">Signal</keyword>
<feature type="signal peptide" evidence="5">
    <location>
        <begin position="1"/>
        <end position="19"/>
    </location>
</feature>
<dbReference type="Gene3D" id="3.40.50.2300">
    <property type="match status" value="2"/>
</dbReference>
<dbReference type="Pfam" id="PF13458">
    <property type="entry name" value="Peripla_BP_6"/>
    <property type="match status" value="1"/>
</dbReference>
<gene>
    <name evidence="7" type="ORF">GSUB_13460</name>
</gene>
<dbReference type="KEGG" id="gsb:GSUB_13460"/>
<organism evidence="7 8">
    <name type="scientific">Geoalkalibacter subterraneus</name>
    <dbReference type="NCBI Taxonomy" id="483547"/>
    <lineage>
        <taxon>Bacteria</taxon>
        <taxon>Pseudomonadati</taxon>
        <taxon>Thermodesulfobacteriota</taxon>
        <taxon>Desulfuromonadia</taxon>
        <taxon>Desulfuromonadales</taxon>
        <taxon>Geoalkalibacteraceae</taxon>
        <taxon>Geoalkalibacter</taxon>
    </lineage>
</organism>
<dbReference type="SUPFAM" id="SSF53822">
    <property type="entry name" value="Periplasmic binding protein-like I"/>
    <property type="match status" value="1"/>
</dbReference>